<dbReference type="EMBL" id="VUNA01000003">
    <property type="protein sequence ID" value="MST70233.1"/>
    <property type="molecule type" value="Genomic_DNA"/>
</dbReference>
<evidence type="ECO:0000256" key="2">
    <source>
        <dbReference type="ARBA" id="ARBA00002234"/>
    </source>
</evidence>
<keyword evidence="14" id="KW-1185">Reference proteome</keyword>
<dbReference type="Gene3D" id="3.40.50.300">
    <property type="entry name" value="P-loop containing nucleotide triphosphate hydrolases"/>
    <property type="match status" value="1"/>
</dbReference>
<gene>
    <name evidence="13" type="ORF">FYJ65_02575</name>
</gene>
<dbReference type="PROSITE" id="PS51026">
    <property type="entry name" value="NIFH_FRXC_3"/>
    <property type="match status" value="1"/>
</dbReference>
<dbReference type="EC" id="1.18.6.1" evidence="5"/>
<evidence type="ECO:0000256" key="6">
    <source>
        <dbReference type="ARBA" id="ARBA00022723"/>
    </source>
</evidence>
<dbReference type="InterPro" id="IPR027417">
    <property type="entry name" value="P-loop_NTPase"/>
</dbReference>
<dbReference type="AlphaFoldDB" id="A0A6N7X6M4"/>
<evidence type="ECO:0000256" key="1">
    <source>
        <dbReference type="ARBA" id="ARBA00001966"/>
    </source>
</evidence>
<comment type="catalytic activity">
    <reaction evidence="11">
        <text>N2 + 8 reduced [2Fe-2S]-[ferredoxin] + 16 ATP + 16 H2O = H2 + 8 oxidized [2Fe-2S]-[ferredoxin] + 2 NH4(+) + 16 ADP + 16 phosphate + 6 H(+)</text>
        <dbReference type="Rhea" id="RHEA:21448"/>
        <dbReference type="Rhea" id="RHEA-COMP:10000"/>
        <dbReference type="Rhea" id="RHEA-COMP:10001"/>
        <dbReference type="ChEBI" id="CHEBI:15377"/>
        <dbReference type="ChEBI" id="CHEBI:15378"/>
        <dbReference type="ChEBI" id="CHEBI:17997"/>
        <dbReference type="ChEBI" id="CHEBI:18276"/>
        <dbReference type="ChEBI" id="CHEBI:28938"/>
        <dbReference type="ChEBI" id="CHEBI:30616"/>
        <dbReference type="ChEBI" id="CHEBI:33737"/>
        <dbReference type="ChEBI" id="CHEBI:33738"/>
        <dbReference type="ChEBI" id="CHEBI:43474"/>
        <dbReference type="ChEBI" id="CHEBI:456216"/>
        <dbReference type="EC" id="1.18.6.1"/>
    </reaction>
</comment>
<keyword evidence="6 12" id="KW-0479">Metal-binding</keyword>
<evidence type="ECO:0000256" key="12">
    <source>
        <dbReference type="RuleBase" id="RU003688"/>
    </source>
</evidence>
<dbReference type="PIRSF" id="PIRSF000363">
    <property type="entry name" value="Nitrogenase_iron"/>
    <property type="match status" value="1"/>
</dbReference>
<dbReference type="SUPFAM" id="SSF52540">
    <property type="entry name" value="P-loop containing nucleoside triphosphate hydrolases"/>
    <property type="match status" value="1"/>
</dbReference>
<comment type="function">
    <text evidence="2">The key enzymatic reactions in nitrogen fixation are catalyzed by the nitrogenase complex, which has 2 components: the iron protein and the molybdenum-iron protein.</text>
</comment>
<dbReference type="GO" id="GO:0005524">
    <property type="term" value="F:ATP binding"/>
    <property type="evidence" value="ECO:0007669"/>
    <property type="project" value="UniProtKB-KW"/>
</dbReference>
<dbReference type="PANTHER" id="PTHR42864">
    <property type="entry name" value="LIGHT-INDEPENDENT PROTOCHLOROPHYLLIDE REDUCTASE IRON-SULFUR ATP-BINDING PROTEIN"/>
    <property type="match status" value="1"/>
</dbReference>
<evidence type="ECO:0000256" key="7">
    <source>
        <dbReference type="ARBA" id="ARBA00022741"/>
    </source>
</evidence>
<dbReference type="InterPro" id="IPR030655">
    <property type="entry name" value="NifH/chlL_CS"/>
</dbReference>
<accession>A0A6N7X6M4</accession>
<evidence type="ECO:0000256" key="11">
    <source>
        <dbReference type="ARBA" id="ARBA00047967"/>
    </source>
</evidence>
<evidence type="ECO:0000256" key="4">
    <source>
        <dbReference type="ARBA" id="ARBA00011738"/>
    </source>
</evidence>
<protein>
    <recommendedName>
        <fullName evidence="5">nitrogenase</fullName>
        <ecNumber evidence="5">1.18.6.1</ecNumber>
    </recommendedName>
</protein>
<comment type="cofactor">
    <cofactor evidence="1">
        <name>[4Fe-4S] cluster</name>
        <dbReference type="ChEBI" id="CHEBI:49883"/>
    </cofactor>
</comment>
<dbReference type="GO" id="GO:0051539">
    <property type="term" value="F:4 iron, 4 sulfur cluster binding"/>
    <property type="evidence" value="ECO:0007669"/>
    <property type="project" value="UniProtKB-KW"/>
</dbReference>
<evidence type="ECO:0000256" key="3">
    <source>
        <dbReference type="ARBA" id="ARBA00005504"/>
    </source>
</evidence>
<dbReference type="Proteomes" id="UP000469424">
    <property type="component" value="Unassembled WGS sequence"/>
</dbReference>
<keyword evidence="12" id="KW-0004">4Fe-4S</keyword>
<dbReference type="PRINTS" id="PR00091">
    <property type="entry name" value="NITROGNASEII"/>
</dbReference>
<keyword evidence="7 12" id="KW-0547">Nucleotide-binding</keyword>
<keyword evidence="8 12" id="KW-0067">ATP-binding</keyword>
<comment type="similarity">
    <text evidence="3 12">Belongs to the NifH/BchL/ChlL family.</text>
</comment>
<dbReference type="InterPro" id="IPR000392">
    <property type="entry name" value="NifH/frxC"/>
</dbReference>
<keyword evidence="9 12" id="KW-0408">Iron</keyword>
<name>A0A6N7X6M4_9FIRM</name>
<dbReference type="RefSeq" id="WP_154553790.1">
    <property type="nucleotide sequence ID" value="NZ_JAQXUZ010000025.1"/>
</dbReference>
<dbReference type="Pfam" id="PF00142">
    <property type="entry name" value="Fer4_NifH"/>
    <property type="match status" value="1"/>
</dbReference>
<dbReference type="CDD" id="cd02040">
    <property type="entry name" value="NifH"/>
    <property type="match status" value="1"/>
</dbReference>
<evidence type="ECO:0000313" key="14">
    <source>
        <dbReference type="Proteomes" id="UP000469424"/>
    </source>
</evidence>
<evidence type="ECO:0000256" key="5">
    <source>
        <dbReference type="ARBA" id="ARBA00012773"/>
    </source>
</evidence>
<dbReference type="PANTHER" id="PTHR42864:SF2">
    <property type="entry name" value="LIGHT-INDEPENDENT PROTOCHLOROPHYLLIDE REDUCTASE IRON-SULFUR ATP-BINDING PROTEIN"/>
    <property type="match status" value="1"/>
</dbReference>
<dbReference type="PROSITE" id="PS00692">
    <property type="entry name" value="NIFH_FRXC_2"/>
    <property type="match status" value="1"/>
</dbReference>
<evidence type="ECO:0000256" key="9">
    <source>
        <dbReference type="ARBA" id="ARBA00023004"/>
    </source>
</evidence>
<comment type="caution">
    <text evidence="13">The sequence shown here is derived from an EMBL/GenBank/DDBJ whole genome shotgun (WGS) entry which is preliminary data.</text>
</comment>
<reference evidence="13 14" key="1">
    <citation type="submission" date="2019-08" db="EMBL/GenBank/DDBJ databases">
        <title>In-depth cultivation of the pig gut microbiome towards novel bacterial diversity and tailored functional studies.</title>
        <authorList>
            <person name="Wylensek D."/>
            <person name="Hitch T.C.A."/>
            <person name="Clavel T."/>
        </authorList>
    </citation>
    <scope>NUCLEOTIDE SEQUENCE [LARGE SCALE GENOMIC DNA]</scope>
    <source>
        <strain evidence="13 14">WCA-MUC-591-APC-4B</strain>
    </source>
</reference>
<keyword evidence="10 12" id="KW-0411">Iron-sulfur</keyword>
<sequence length="260" mass="27950">MYRFAIYGKGGIGKSTVTTALSCAFAEMGLRVLQVGCDPKADSTLYLHGGQRIDTMLDVLRQKRDSADLADLVHVGYKDIVCAEAGGPTPGLGCAGRGIAAAFEALEARDAFDIIQPDVVLYDVLGDVVCGGFAMPIREGYAHRVYIVTSGENMAIYAAANIAMAVENFRERGYASLGGLILNRRDVPDERAKVETLAADIHTDIAADLPRENAISDAEVQGLPVFETAPDSDYVNAVRDLARKMLADYDKENTHDSEAQ</sequence>
<organism evidence="13 14">
    <name type="scientific">Mogibacterium kristiansenii</name>
    <dbReference type="NCBI Taxonomy" id="2606708"/>
    <lineage>
        <taxon>Bacteria</taxon>
        <taxon>Bacillati</taxon>
        <taxon>Bacillota</taxon>
        <taxon>Clostridia</taxon>
        <taxon>Peptostreptococcales</taxon>
        <taxon>Anaerovoracaceae</taxon>
        <taxon>Mogibacterium</taxon>
    </lineage>
</organism>
<keyword evidence="12" id="KW-0560">Oxidoreductase</keyword>
<evidence type="ECO:0000256" key="10">
    <source>
        <dbReference type="ARBA" id="ARBA00023014"/>
    </source>
</evidence>
<dbReference type="PROSITE" id="PS00746">
    <property type="entry name" value="NIFH_FRXC_1"/>
    <property type="match status" value="1"/>
</dbReference>
<comment type="subunit">
    <text evidence="4">Homodimer.</text>
</comment>
<dbReference type="GO" id="GO:0016163">
    <property type="term" value="F:nitrogenase activity"/>
    <property type="evidence" value="ECO:0007669"/>
    <property type="project" value="UniProtKB-EC"/>
</dbReference>
<proteinExistence type="inferred from homology"/>
<evidence type="ECO:0000313" key="13">
    <source>
        <dbReference type="EMBL" id="MST70233.1"/>
    </source>
</evidence>
<dbReference type="GO" id="GO:0046872">
    <property type="term" value="F:metal ion binding"/>
    <property type="evidence" value="ECO:0007669"/>
    <property type="project" value="UniProtKB-KW"/>
</dbReference>
<evidence type="ECO:0000256" key="8">
    <source>
        <dbReference type="ARBA" id="ARBA00022840"/>
    </source>
</evidence>